<name>A0A4Y2BIG5_ARAVE</name>
<evidence type="ECO:0000313" key="2">
    <source>
        <dbReference type="EMBL" id="GBL91185.1"/>
    </source>
</evidence>
<comment type="caution">
    <text evidence="2">The sequence shown here is derived from an EMBL/GenBank/DDBJ whole genome shotgun (WGS) entry which is preliminary data.</text>
</comment>
<keyword evidence="3" id="KW-1185">Reference proteome</keyword>
<evidence type="ECO:0000256" key="1">
    <source>
        <dbReference type="SAM" id="MobiDB-lite"/>
    </source>
</evidence>
<accession>A0A4Y2BIG5</accession>
<feature type="compositionally biased region" description="Polar residues" evidence="1">
    <location>
        <begin position="68"/>
        <end position="77"/>
    </location>
</feature>
<sequence length="122" mass="14076">MRQKCELEVGNETKLQERNLKSNCDTRSTCAISALAVKLKCWGWKIGQQEGHGNDARRPENGRGFGNTARSQLPSQSKKTKNLFLHRRPQRKKKKRKKEKKGATEKHYRERVLCPAFLAVNE</sequence>
<gene>
    <name evidence="2" type="ORF">AVEN_43624_1</name>
</gene>
<dbReference type="AlphaFoldDB" id="A0A4Y2BIG5"/>
<protein>
    <submittedName>
        <fullName evidence="2">Uncharacterized protein</fullName>
    </submittedName>
</protein>
<feature type="region of interest" description="Disordered" evidence="1">
    <location>
        <begin position="48"/>
        <end position="107"/>
    </location>
</feature>
<dbReference type="EMBL" id="BGPR01083387">
    <property type="protein sequence ID" value="GBL91185.1"/>
    <property type="molecule type" value="Genomic_DNA"/>
</dbReference>
<reference evidence="2 3" key="1">
    <citation type="journal article" date="2019" name="Sci. Rep.">
        <title>Orb-weaving spider Araneus ventricosus genome elucidates the spidroin gene catalogue.</title>
        <authorList>
            <person name="Kono N."/>
            <person name="Nakamura H."/>
            <person name="Ohtoshi R."/>
            <person name="Moran D.A.P."/>
            <person name="Shinohara A."/>
            <person name="Yoshida Y."/>
            <person name="Fujiwara M."/>
            <person name="Mori M."/>
            <person name="Tomita M."/>
            <person name="Arakawa K."/>
        </authorList>
    </citation>
    <scope>NUCLEOTIDE SEQUENCE [LARGE SCALE GENOMIC DNA]</scope>
</reference>
<feature type="compositionally biased region" description="Basic and acidic residues" evidence="1">
    <location>
        <begin position="52"/>
        <end position="61"/>
    </location>
</feature>
<organism evidence="2 3">
    <name type="scientific">Araneus ventricosus</name>
    <name type="common">Orbweaver spider</name>
    <name type="synonym">Epeira ventricosa</name>
    <dbReference type="NCBI Taxonomy" id="182803"/>
    <lineage>
        <taxon>Eukaryota</taxon>
        <taxon>Metazoa</taxon>
        <taxon>Ecdysozoa</taxon>
        <taxon>Arthropoda</taxon>
        <taxon>Chelicerata</taxon>
        <taxon>Arachnida</taxon>
        <taxon>Araneae</taxon>
        <taxon>Araneomorphae</taxon>
        <taxon>Entelegynae</taxon>
        <taxon>Araneoidea</taxon>
        <taxon>Araneidae</taxon>
        <taxon>Araneus</taxon>
    </lineage>
</organism>
<dbReference type="Proteomes" id="UP000499080">
    <property type="component" value="Unassembled WGS sequence"/>
</dbReference>
<feature type="compositionally biased region" description="Basic residues" evidence="1">
    <location>
        <begin position="78"/>
        <end position="100"/>
    </location>
</feature>
<proteinExistence type="predicted"/>
<evidence type="ECO:0000313" key="3">
    <source>
        <dbReference type="Proteomes" id="UP000499080"/>
    </source>
</evidence>